<sequence>MSSPISLTEHILDQQRLHPDATGEFSTIMTQIVLGGKMIAQDLRQAGLLDILGSTGDVNIQGEEVQRLDQRANDTFVQVFESSKIVRTVISEEMEEPYTVIPAERTGKYAVFFDPLDGSSNIDVNAPLGAIFSIHRLLPSSSGKENSLYLKPGVEQVAGGYILFGTSTILVYTCGDGVHQFTLNPGIGEFLLSASNITMPSRGKIYSVNEGNRQKWSNEMRNYIAHLQESDVATGRPYSLRYTGCLVADVHRVLLKGGLYLYPGEVMKPEGKLRLMYEAAPLTFVIEQAGGIGSTGFERIRNIQPKAPHQRVPLVIGSREDVELAETFLKPKIE</sequence>
<proteinExistence type="inferred from homology"/>
<comment type="subcellular location">
    <subcellularLocation>
        <location evidence="7">Cytoplasm</location>
    </subcellularLocation>
</comment>
<dbReference type="Gene3D" id="3.40.190.80">
    <property type="match status" value="1"/>
</dbReference>
<evidence type="ECO:0000259" key="9">
    <source>
        <dbReference type="Pfam" id="PF00316"/>
    </source>
</evidence>
<dbReference type="SUPFAM" id="SSF56655">
    <property type="entry name" value="Carbohydrate phosphatase"/>
    <property type="match status" value="1"/>
</dbReference>
<evidence type="ECO:0000313" key="12">
    <source>
        <dbReference type="Proteomes" id="UP001250932"/>
    </source>
</evidence>
<name>A0ABU3K4E8_9BACT</name>
<organism evidence="11 12">
    <name type="scientific">Candidatus Nitronereus thalassa</name>
    <dbReference type="NCBI Taxonomy" id="3020898"/>
    <lineage>
        <taxon>Bacteria</taxon>
        <taxon>Pseudomonadati</taxon>
        <taxon>Nitrospirota</taxon>
        <taxon>Nitrospiria</taxon>
        <taxon>Nitrospirales</taxon>
        <taxon>Nitrospiraceae</taxon>
        <taxon>Candidatus Nitronereus</taxon>
    </lineage>
</organism>
<keyword evidence="12" id="KW-1185">Reference proteome</keyword>
<dbReference type="PRINTS" id="PR00115">
    <property type="entry name" value="F16BPHPHTASE"/>
</dbReference>
<dbReference type="Gene3D" id="3.30.540.10">
    <property type="entry name" value="Fructose-1,6-Bisphosphatase, subunit A, domain 1"/>
    <property type="match status" value="1"/>
</dbReference>
<keyword evidence="7" id="KW-0479">Metal-binding</keyword>
<dbReference type="PANTHER" id="PTHR11556:SF35">
    <property type="entry name" value="SEDOHEPTULOSE-1,7-BISPHOSPHATASE, CHLOROPLASTIC"/>
    <property type="match status" value="1"/>
</dbReference>
<feature type="binding site" evidence="7">
    <location>
        <position position="117"/>
    </location>
    <ligand>
        <name>Mg(2+)</name>
        <dbReference type="ChEBI" id="CHEBI:18420"/>
        <label>2</label>
    </ligand>
</feature>
<feature type="binding site" evidence="7">
    <location>
        <position position="272"/>
    </location>
    <ligand>
        <name>substrate</name>
    </ligand>
</feature>
<comment type="caution">
    <text evidence="11">The sequence shown here is derived from an EMBL/GenBank/DDBJ whole genome shotgun (WGS) entry which is preliminary data.</text>
</comment>
<dbReference type="InterPro" id="IPR044015">
    <property type="entry name" value="FBPase_C_dom"/>
</dbReference>
<evidence type="ECO:0000256" key="3">
    <source>
        <dbReference type="ARBA" id="ARBA00022490"/>
    </source>
</evidence>
<reference evidence="11 12" key="1">
    <citation type="journal article" date="2023" name="ISME J.">
        <title>Cultivation and genomic characterization of novel and ubiquitous marine nitrite-oxidizing bacteria from the Nitrospirales.</title>
        <authorList>
            <person name="Mueller A.J."/>
            <person name="Daebeler A."/>
            <person name="Herbold C.W."/>
            <person name="Kirkegaard R.H."/>
            <person name="Daims H."/>
        </authorList>
    </citation>
    <scope>NUCLEOTIDE SEQUENCE [LARGE SCALE GENOMIC DNA]</scope>
    <source>
        <strain evidence="11 12">EB</strain>
    </source>
</reference>
<dbReference type="PANTHER" id="PTHR11556">
    <property type="entry name" value="FRUCTOSE-1,6-BISPHOSPHATASE-RELATED"/>
    <property type="match status" value="1"/>
</dbReference>
<keyword evidence="3 7" id="KW-0963">Cytoplasm</keyword>
<dbReference type="CDD" id="cd00354">
    <property type="entry name" value="FBPase"/>
    <property type="match status" value="1"/>
</dbReference>
<keyword evidence="7" id="KW-0460">Magnesium</keyword>
<evidence type="ECO:0000256" key="7">
    <source>
        <dbReference type="HAMAP-Rule" id="MF_01855"/>
    </source>
</evidence>
<evidence type="ECO:0000313" key="11">
    <source>
        <dbReference type="EMBL" id="MDT7041261.1"/>
    </source>
</evidence>
<feature type="binding site" evidence="7">
    <location>
        <position position="114"/>
    </location>
    <ligand>
        <name>Mg(2+)</name>
        <dbReference type="ChEBI" id="CHEBI:18420"/>
        <label>2</label>
    </ligand>
</feature>
<feature type="binding site" evidence="7">
    <location>
        <position position="278"/>
    </location>
    <ligand>
        <name>Mg(2+)</name>
        <dbReference type="ChEBI" id="CHEBI:18420"/>
        <label>2</label>
    </ligand>
</feature>
<comment type="subunit">
    <text evidence="7">Homotetramer.</text>
</comment>
<keyword evidence="4 7" id="KW-0378">Hydrolase</keyword>
<comment type="similarity">
    <text evidence="2 7 8">Belongs to the FBPase class 1 family.</text>
</comment>
<dbReference type="InterPro" id="IPR028343">
    <property type="entry name" value="FBPtase"/>
</dbReference>
<dbReference type="HAMAP" id="MF_01855">
    <property type="entry name" value="FBPase_class1"/>
    <property type="match status" value="1"/>
</dbReference>
<keyword evidence="5 7" id="KW-0119">Carbohydrate metabolism</keyword>
<feature type="binding site" evidence="7">
    <location>
        <begin position="117"/>
        <end position="120"/>
    </location>
    <ligand>
        <name>substrate</name>
    </ligand>
</feature>
<protein>
    <recommendedName>
        <fullName evidence="7">Fructose-1,6-bisphosphatase class 1</fullName>
        <shortName evidence="7">FBPase class 1</shortName>
        <ecNumber evidence="7">3.1.3.11</ecNumber>
    </recommendedName>
    <alternativeName>
        <fullName evidence="7">D-fructose-1,6-bisphosphate 1-phosphohydrolase class 1</fullName>
    </alternativeName>
</protein>
<feature type="binding site" evidence="7">
    <location>
        <position position="242"/>
    </location>
    <ligand>
        <name>substrate</name>
    </ligand>
</feature>
<dbReference type="Proteomes" id="UP001250932">
    <property type="component" value="Unassembled WGS sequence"/>
</dbReference>
<dbReference type="InterPro" id="IPR000146">
    <property type="entry name" value="FBPase_class-1"/>
</dbReference>
<evidence type="ECO:0000256" key="5">
    <source>
        <dbReference type="ARBA" id="ARBA00023277"/>
    </source>
</evidence>
<dbReference type="PIRSF" id="PIRSF500210">
    <property type="entry name" value="FBPtase"/>
    <property type="match status" value="1"/>
</dbReference>
<dbReference type="RefSeq" id="WP_313831616.1">
    <property type="nucleotide sequence ID" value="NZ_JAQOUE010000001.1"/>
</dbReference>
<feature type="binding site" evidence="7">
    <location>
        <position position="209"/>
    </location>
    <ligand>
        <name>substrate</name>
    </ligand>
</feature>
<evidence type="ECO:0000256" key="6">
    <source>
        <dbReference type="ARBA" id="ARBA00024331"/>
    </source>
</evidence>
<dbReference type="InterPro" id="IPR033391">
    <property type="entry name" value="FBPase_N"/>
</dbReference>
<feature type="domain" description="Fructose-1-6-bisphosphatase class I N-terminal" evidence="9">
    <location>
        <begin position="6"/>
        <end position="193"/>
    </location>
</feature>
<evidence type="ECO:0000256" key="1">
    <source>
        <dbReference type="ARBA" id="ARBA00001273"/>
    </source>
</evidence>
<accession>A0ABU3K4E8</accession>
<dbReference type="EC" id="3.1.3.11" evidence="7"/>
<feature type="binding site" evidence="7">
    <location>
        <position position="92"/>
    </location>
    <ligand>
        <name>Mg(2+)</name>
        <dbReference type="ChEBI" id="CHEBI:18420"/>
        <label>1</label>
    </ligand>
</feature>
<comment type="pathway">
    <text evidence="6">Carbohydrate biosynthesis.</text>
</comment>
<evidence type="ECO:0000256" key="2">
    <source>
        <dbReference type="ARBA" id="ARBA00010941"/>
    </source>
</evidence>
<gene>
    <name evidence="7 11" type="primary">fbp</name>
    <name evidence="11" type="ORF">PPG34_02795</name>
</gene>
<evidence type="ECO:0000256" key="8">
    <source>
        <dbReference type="RuleBase" id="RU000508"/>
    </source>
</evidence>
<evidence type="ECO:0000256" key="4">
    <source>
        <dbReference type="ARBA" id="ARBA00022801"/>
    </source>
</evidence>
<dbReference type="GO" id="GO:0042132">
    <property type="term" value="F:fructose 1,6-bisphosphate 1-phosphatase activity"/>
    <property type="evidence" value="ECO:0007669"/>
    <property type="project" value="UniProtKB-EC"/>
</dbReference>
<feature type="binding site" evidence="7">
    <location>
        <position position="116"/>
    </location>
    <ligand>
        <name>Mg(2+)</name>
        <dbReference type="ChEBI" id="CHEBI:18420"/>
        <label>1</label>
    </ligand>
</feature>
<dbReference type="PIRSF" id="PIRSF000904">
    <property type="entry name" value="FBPtase_SBPase"/>
    <property type="match status" value="1"/>
</dbReference>
<dbReference type="Pfam" id="PF18913">
    <property type="entry name" value="FBPase_C"/>
    <property type="match status" value="1"/>
</dbReference>
<dbReference type="EMBL" id="JAQOUE010000001">
    <property type="protein sequence ID" value="MDT7041261.1"/>
    <property type="molecule type" value="Genomic_DNA"/>
</dbReference>
<comment type="catalytic activity">
    <reaction evidence="1 7">
        <text>beta-D-fructose 1,6-bisphosphate + H2O = beta-D-fructose 6-phosphate + phosphate</text>
        <dbReference type="Rhea" id="RHEA:11064"/>
        <dbReference type="ChEBI" id="CHEBI:15377"/>
        <dbReference type="ChEBI" id="CHEBI:32966"/>
        <dbReference type="ChEBI" id="CHEBI:43474"/>
        <dbReference type="ChEBI" id="CHEBI:57634"/>
        <dbReference type="EC" id="3.1.3.11"/>
    </reaction>
</comment>
<feature type="binding site" evidence="7">
    <location>
        <begin position="260"/>
        <end position="262"/>
    </location>
    <ligand>
        <name>substrate</name>
    </ligand>
</feature>
<evidence type="ECO:0000259" key="10">
    <source>
        <dbReference type="Pfam" id="PF18913"/>
    </source>
</evidence>
<dbReference type="Pfam" id="PF00316">
    <property type="entry name" value="FBPase"/>
    <property type="match status" value="1"/>
</dbReference>
<comment type="cofactor">
    <cofactor evidence="7">
        <name>Mg(2+)</name>
        <dbReference type="ChEBI" id="CHEBI:18420"/>
    </cofactor>
    <text evidence="7">Binds 2 magnesium ions per subunit.</text>
</comment>
<feature type="domain" description="Fructose-1-6-bisphosphatase class 1 C-terminal" evidence="10">
    <location>
        <begin position="199"/>
        <end position="329"/>
    </location>
</feature>
<dbReference type="NCBIfam" id="NF006778">
    <property type="entry name" value="PRK09293.1-1"/>
    <property type="match status" value="1"/>
</dbReference>
<feature type="binding site" evidence="7">
    <location>
        <position position="114"/>
    </location>
    <ligand>
        <name>Mg(2+)</name>
        <dbReference type="ChEBI" id="CHEBI:18420"/>
        <label>1</label>
    </ligand>
</feature>